<organism evidence="1 2">
    <name type="scientific">Ambrosiozyma monospora</name>
    <name type="common">Yeast</name>
    <name type="synonym">Endomycopsis monosporus</name>
    <dbReference type="NCBI Taxonomy" id="43982"/>
    <lineage>
        <taxon>Eukaryota</taxon>
        <taxon>Fungi</taxon>
        <taxon>Dikarya</taxon>
        <taxon>Ascomycota</taxon>
        <taxon>Saccharomycotina</taxon>
        <taxon>Pichiomycetes</taxon>
        <taxon>Pichiales</taxon>
        <taxon>Pichiaceae</taxon>
        <taxon>Ambrosiozyma</taxon>
    </lineage>
</organism>
<protein>
    <submittedName>
        <fullName evidence="1">Unnamed protein product</fullName>
    </submittedName>
</protein>
<gene>
    <name evidence="1" type="ORF">Amon02_001186600</name>
</gene>
<dbReference type="Proteomes" id="UP001165064">
    <property type="component" value="Unassembled WGS sequence"/>
</dbReference>
<evidence type="ECO:0000313" key="1">
    <source>
        <dbReference type="EMBL" id="GMF03667.1"/>
    </source>
</evidence>
<sequence>MPEPFPNPNDTNNSNYNTNNPNISITNEYNSTSTDDLLATLLSTSQQKLNSTSSSRKNSLPSQYNYQSINDPDNSNFLSIPSVSQDLRRSRSLTESIANSVKYVADKTVQQMRRRRFVSSCFTYAW</sequence>
<accession>A0ACB5U7E0</accession>
<evidence type="ECO:0000313" key="2">
    <source>
        <dbReference type="Proteomes" id="UP001165064"/>
    </source>
</evidence>
<comment type="caution">
    <text evidence="1">The sequence shown here is derived from an EMBL/GenBank/DDBJ whole genome shotgun (WGS) entry which is preliminary data.</text>
</comment>
<keyword evidence="2" id="KW-1185">Reference proteome</keyword>
<reference evidence="1" key="1">
    <citation type="submission" date="2023-04" db="EMBL/GenBank/DDBJ databases">
        <title>Ambrosiozyma monospora NBRC 10751.</title>
        <authorList>
            <person name="Ichikawa N."/>
            <person name="Sato H."/>
            <person name="Tonouchi N."/>
        </authorList>
    </citation>
    <scope>NUCLEOTIDE SEQUENCE</scope>
    <source>
        <strain evidence="1">NBRC 10751</strain>
    </source>
</reference>
<proteinExistence type="predicted"/>
<dbReference type="EMBL" id="BSXS01013170">
    <property type="protein sequence ID" value="GMF03667.1"/>
    <property type="molecule type" value="Genomic_DNA"/>
</dbReference>
<name>A0ACB5U7E0_AMBMO</name>